<dbReference type="RefSeq" id="WP_378017626.1">
    <property type="nucleotide sequence ID" value="NZ_JBHSKT010000006.1"/>
</dbReference>
<name>A0ABW0EEC3_9BACT</name>
<evidence type="ECO:0000313" key="6">
    <source>
        <dbReference type="Proteomes" id="UP001596161"/>
    </source>
</evidence>
<evidence type="ECO:0000313" key="5">
    <source>
        <dbReference type="EMBL" id="MFC5271259.1"/>
    </source>
</evidence>
<evidence type="ECO:0000259" key="3">
    <source>
        <dbReference type="Pfam" id="PF09113"/>
    </source>
</evidence>
<dbReference type="Proteomes" id="UP001596161">
    <property type="component" value="Unassembled WGS sequence"/>
</dbReference>
<evidence type="ECO:0000259" key="4">
    <source>
        <dbReference type="Pfam" id="PF18962"/>
    </source>
</evidence>
<feature type="signal peptide" evidence="2">
    <location>
        <begin position="1"/>
        <end position="20"/>
    </location>
</feature>
<protein>
    <submittedName>
        <fullName evidence="5">T9SS type A sorting domain-containing protein</fullName>
    </submittedName>
</protein>
<proteinExistence type="predicted"/>
<dbReference type="InterPro" id="IPR053251">
    <property type="entry name" value="N-glycanase"/>
</dbReference>
<dbReference type="InterPro" id="IPR015197">
    <property type="entry name" value="PngaseF_C"/>
</dbReference>
<reference evidence="6" key="1">
    <citation type="journal article" date="2019" name="Int. J. Syst. Evol. Microbiol.">
        <title>The Global Catalogue of Microorganisms (GCM) 10K type strain sequencing project: providing services to taxonomists for standard genome sequencing and annotation.</title>
        <authorList>
            <consortium name="The Broad Institute Genomics Platform"/>
            <consortium name="The Broad Institute Genome Sequencing Center for Infectious Disease"/>
            <person name="Wu L."/>
            <person name="Ma J."/>
        </authorList>
    </citation>
    <scope>NUCLEOTIDE SEQUENCE [LARGE SCALE GENOMIC DNA]</scope>
    <source>
        <strain evidence="6">KACC 12602</strain>
    </source>
</reference>
<evidence type="ECO:0000256" key="1">
    <source>
        <dbReference type="ARBA" id="ARBA00023157"/>
    </source>
</evidence>
<feature type="chain" id="PRO_5045731653" evidence="2">
    <location>
        <begin position="21"/>
        <end position="636"/>
    </location>
</feature>
<dbReference type="InterPro" id="IPR014784">
    <property type="entry name" value="Cu2_ascorb_mOase-like_C"/>
</dbReference>
<organism evidence="5 6">
    <name type="scientific">Adhaeribacter terreus</name>
    <dbReference type="NCBI Taxonomy" id="529703"/>
    <lineage>
        <taxon>Bacteria</taxon>
        <taxon>Pseudomonadati</taxon>
        <taxon>Bacteroidota</taxon>
        <taxon>Cytophagia</taxon>
        <taxon>Cytophagales</taxon>
        <taxon>Hymenobacteraceae</taxon>
        <taxon>Adhaeribacter</taxon>
    </lineage>
</organism>
<comment type="caution">
    <text evidence="5">The sequence shown here is derived from an EMBL/GenBank/DDBJ whole genome shotgun (WGS) entry which is preliminary data.</text>
</comment>
<dbReference type="Pfam" id="PF09113">
    <property type="entry name" value="N-glycanase_C"/>
    <property type="match status" value="1"/>
</dbReference>
<keyword evidence="6" id="KW-1185">Reference proteome</keyword>
<dbReference type="SUPFAM" id="SSF49742">
    <property type="entry name" value="PHM/PNGase F"/>
    <property type="match status" value="2"/>
</dbReference>
<dbReference type="InterPro" id="IPR008977">
    <property type="entry name" value="PHM/PNGase_F_dom_sf"/>
</dbReference>
<dbReference type="Pfam" id="PF18962">
    <property type="entry name" value="Por_Secre_tail"/>
    <property type="match status" value="1"/>
</dbReference>
<keyword evidence="2" id="KW-0732">Signal</keyword>
<feature type="domain" description="Peptide-N-glycosidase F C-terminal" evidence="3">
    <location>
        <begin position="193"/>
        <end position="289"/>
    </location>
</feature>
<sequence length="636" mass="70538">MKHGYLLFFFFFLMLCSAKAAPGDTTMVQSHTLTQLANYGDYDAPAVFPTTSTTYRDITMTFTLGKYSCPGNPQYCGSWDYTVQIYLITPTDTFEIGRMITPYATTTAQYPLSWQHRYKFDVTDYAQYLKGNTTIRIHYSGYSGGFTANVKFAFIEGTPPRNVVKIDRLWRGSFGYGNPTSIETYMNARTKPMPANAQAAVLKFNVTGHGSNPGDYCSEFCSKYYRVNLNGAMIAQKNIWRDNCGLNNLYPQTGTWVYDRANWCPGDVVQANFHPLFGLTPGNNYNVDVDFQPYNVANSQASYIVEGQIIYYGAFNYTTDAALEAIISPNNYEGYFRSNPTCEEAKIQVKNTGSTVITSLEITYGLLGGTLHTLPLTVAIQPETTEEIILPGNSEFITMGNNKAKFVARISKVNGTTDLNTLNNEMQTEFTPMPVWPNDLVVRLSTNASGAQTKWRIYDAAGNVVKSRLSTSSNKTYNDSILLQSGCYRLEVTDTGCNGLSWWAAQNEGTGSLTVSSQGNSGNFPLKGYFNGDFGCGFTEAFRIQTALGTKEEKAAFNVSVFPNPAQTTLNVTIGQNNKPQTATLELLNTLGQQVYRAEVHGSRLFVPVQNLPAGIYILKCQLEGKFVQKQIVINR</sequence>
<dbReference type="PANTHER" id="PTHR39319:SF1">
    <property type="entry name" value="SI:DKEY-256H2.1"/>
    <property type="match status" value="1"/>
</dbReference>
<dbReference type="Gene3D" id="2.60.120.230">
    <property type="match status" value="2"/>
</dbReference>
<dbReference type="NCBIfam" id="TIGR04183">
    <property type="entry name" value="Por_Secre_tail"/>
    <property type="match status" value="1"/>
</dbReference>
<dbReference type="InterPro" id="IPR026444">
    <property type="entry name" value="Secre_tail"/>
</dbReference>
<accession>A0ABW0EEC3</accession>
<dbReference type="PANTHER" id="PTHR39319">
    <property type="entry name" value="SI:DKEY-256H2.1"/>
    <property type="match status" value="1"/>
</dbReference>
<evidence type="ECO:0000256" key="2">
    <source>
        <dbReference type="SAM" id="SignalP"/>
    </source>
</evidence>
<dbReference type="EMBL" id="JBHSKT010000006">
    <property type="protein sequence ID" value="MFC5271259.1"/>
    <property type="molecule type" value="Genomic_DNA"/>
</dbReference>
<keyword evidence="1" id="KW-1015">Disulfide bond</keyword>
<feature type="domain" description="Secretion system C-terminal sorting" evidence="4">
    <location>
        <begin position="561"/>
        <end position="633"/>
    </location>
</feature>
<gene>
    <name evidence="5" type="ORF">ACFPIB_11605</name>
</gene>